<keyword evidence="2" id="KW-1185">Reference proteome</keyword>
<organism evidence="1 2">
    <name type="scientific">Leptospira semungkisensis</name>
    <dbReference type="NCBI Taxonomy" id="2484985"/>
    <lineage>
        <taxon>Bacteria</taxon>
        <taxon>Pseudomonadati</taxon>
        <taxon>Spirochaetota</taxon>
        <taxon>Spirochaetia</taxon>
        <taxon>Leptospirales</taxon>
        <taxon>Leptospiraceae</taxon>
        <taxon>Leptospira</taxon>
    </lineage>
</organism>
<gene>
    <name evidence="1" type="ORF">EHO59_02710</name>
</gene>
<evidence type="ECO:0000313" key="1">
    <source>
        <dbReference type="EMBL" id="TGK07042.1"/>
    </source>
</evidence>
<proteinExistence type="predicted"/>
<dbReference type="EMBL" id="RQEP01000005">
    <property type="protein sequence ID" value="TGK07042.1"/>
    <property type="molecule type" value="Genomic_DNA"/>
</dbReference>
<dbReference type="AlphaFoldDB" id="A0A4R9G651"/>
<reference evidence="1" key="1">
    <citation type="journal article" date="2019" name="PLoS Negl. Trop. Dis.">
        <title>Revisiting the worldwide diversity of Leptospira species in the environment.</title>
        <authorList>
            <person name="Vincent A.T."/>
            <person name="Schiettekatte O."/>
            <person name="Bourhy P."/>
            <person name="Veyrier F.J."/>
            <person name="Picardeau M."/>
        </authorList>
    </citation>
    <scope>NUCLEOTIDE SEQUENCE [LARGE SCALE GENOMIC DNA]</scope>
    <source>
        <strain evidence="1">SSS9</strain>
    </source>
</reference>
<sequence>MRFNTLFHPQGSDPNAPMETVQSDWEEAILVCTKCASKFRGEFFNGRTRLRSELKDTLRSEGVRNVRVMEVSCLDVCERDKIAITSTRFSKMGRAILLVPPGVSAERVLKGLNDLKS</sequence>
<name>A0A4R9G651_9LEPT</name>
<evidence type="ECO:0008006" key="3">
    <source>
        <dbReference type="Google" id="ProtNLM"/>
    </source>
</evidence>
<accession>A0A4R9G651</accession>
<protein>
    <recommendedName>
        <fullName evidence="3">(2Fe-2S) ferredoxin domain-containing protein</fullName>
    </recommendedName>
</protein>
<evidence type="ECO:0000313" key="2">
    <source>
        <dbReference type="Proteomes" id="UP000297453"/>
    </source>
</evidence>
<dbReference type="RefSeq" id="WP_135584495.1">
    <property type="nucleotide sequence ID" value="NZ_RQEP01000005.1"/>
</dbReference>
<dbReference type="Proteomes" id="UP000297453">
    <property type="component" value="Unassembled WGS sequence"/>
</dbReference>
<comment type="caution">
    <text evidence="1">The sequence shown here is derived from an EMBL/GenBank/DDBJ whole genome shotgun (WGS) entry which is preliminary data.</text>
</comment>
<dbReference type="OrthoDB" id="329859at2"/>